<dbReference type="PANTHER" id="PTHR42928">
    <property type="entry name" value="TRICARBOXYLATE-BINDING PROTEIN"/>
    <property type="match status" value="1"/>
</dbReference>
<dbReference type="AlphaFoldDB" id="A0A1G6ZAM1"/>
<protein>
    <submittedName>
        <fullName evidence="3">Tripartite-type tricarboxylate transporter, receptor component TctC</fullName>
    </submittedName>
</protein>
<dbReference type="OrthoDB" id="8443386at2"/>
<dbReference type="EMBL" id="FMZX01000016">
    <property type="protein sequence ID" value="SDD99353.1"/>
    <property type="molecule type" value="Genomic_DNA"/>
</dbReference>
<keyword evidence="3" id="KW-0675">Receptor</keyword>
<name>A0A1G6ZAM1_9PROT</name>
<dbReference type="Pfam" id="PF03401">
    <property type="entry name" value="TctC"/>
    <property type="match status" value="1"/>
</dbReference>
<reference evidence="3 4" key="1">
    <citation type="submission" date="2016-10" db="EMBL/GenBank/DDBJ databases">
        <authorList>
            <person name="de Groot N.N."/>
        </authorList>
    </citation>
    <scope>NUCLEOTIDE SEQUENCE [LARGE SCALE GENOMIC DNA]</scope>
    <source>
        <strain evidence="3 4">CPCC 100156</strain>
    </source>
</reference>
<dbReference type="SUPFAM" id="SSF53850">
    <property type="entry name" value="Periplasmic binding protein-like II"/>
    <property type="match status" value="1"/>
</dbReference>
<dbReference type="Gene3D" id="3.40.190.10">
    <property type="entry name" value="Periplasmic binding protein-like II"/>
    <property type="match status" value="1"/>
</dbReference>
<evidence type="ECO:0000313" key="3">
    <source>
        <dbReference type="EMBL" id="SDD99353.1"/>
    </source>
</evidence>
<dbReference type="PIRSF" id="PIRSF017082">
    <property type="entry name" value="YflP"/>
    <property type="match status" value="1"/>
</dbReference>
<feature type="chain" id="PRO_5011483544" evidence="2">
    <location>
        <begin position="22"/>
        <end position="323"/>
    </location>
</feature>
<dbReference type="STRING" id="938405.SAMN02927895_01277"/>
<dbReference type="Proteomes" id="UP000198925">
    <property type="component" value="Unassembled WGS sequence"/>
</dbReference>
<comment type="similarity">
    <text evidence="1">Belongs to the UPF0065 (bug) family.</text>
</comment>
<dbReference type="PANTHER" id="PTHR42928:SF5">
    <property type="entry name" value="BLR1237 PROTEIN"/>
    <property type="match status" value="1"/>
</dbReference>
<keyword evidence="4" id="KW-1185">Reference proteome</keyword>
<dbReference type="InterPro" id="IPR042100">
    <property type="entry name" value="Bug_dom1"/>
</dbReference>
<dbReference type="Gene3D" id="3.40.190.150">
    <property type="entry name" value="Bordetella uptake gene, domain 1"/>
    <property type="match status" value="1"/>
</dbReference>
<evidence type="ECO:0000256" key="1">
    <source>
        <dbReference type="ARBA" id="ARBA00006987"/>
    </source>
</evidence>
<organism evidence="3 4">
    <name type="scientific">Belnapia rosea</name>
    <dbReference type="NCBI Taxonomy" id="938405"/>
    <lineage>
        <taxon>Bacteria</taxon>
        <taxon>Pseudomonadati</taxon>
        <taxon>Pseudomonadota</taxon>
        <taxon>Alphaproteobacteria</taxon>
        <taxon>Acetobacterales</taxon>
        <taxon>Roseomonadaceae</taxon>
        <taxon>Belnapia</taxon>
    </lineage>
</organism>
<accession>A0A1G6ZAM1</accession>
<keyword evidence="2" id="KW-0732">Signal</keyword>
<gene>
    <name evidence="3" type="ORF">SAMN04487779_101619</name>
</gene>
<feature type="signal peptide" evidence="2">
    <location>
        <begin position="1"/>
        <end position="21"/>
    </location>
</feature>
<evidence type="ECO:0000313" key="4">
    <source>
        <dbReference type="Proteomes" id="UP000198925"/>
    </source>
</evidence>
<dbReference type="InterPro" id="IPR005064">
    <property type="entry name" value="BUG"/>
</dbReference>
<evidence type="ECO:0000256" key="2">
    <source>
        <dbReference type="SAM" id="SignalP"/>
    </source>
</evidence>
<sequence>MIARRYLLALGATGLAAPALAQGNFPDRPVRMVVAFPPGGPTDVVARILAERMGRELGQPMVVENRGGANGNIAAEAVAKAEPDGYTVLYNTSSIVISRALYRKLSYDLLKDLTPVSLTAASPLALVVNPAAPPRSPREFIDWLRANPGKLSYSSGGVGNISHLVTFLVLRHIGGDAVHVPYRGTAAALTDAAAGNVQFTSDTVVTALPLIQEGRVRAIAVSSAERSPLLPEVPAMAEAGLTPAGFDLGAWQGILAPAKAPPAAIARLNAAVAAALADPDVRARLAAQGAKPTGGSAADYAAYLQSEIGLWTKVVADSGATAD</sequence>
<dbReference type="RefSeq" id="WP_090561482.1">
    <property type="nucleotide sequence ID" value="NZ_FMXZ01000002.1"/>
</dbReference>
<proteinExistence type="inferred from homology"/>